<keyword evidence="1" id="KW-0175">Coiled coil</keyword>
<reference evidence="2 3" key="1">
    <citation type="submission" date="2015-04" db="EMBL/GenBank/DDBJ databases">
        <authorList>
            <consortium name="Pathogen Informatics"/>
        </authorList>
    </citation>
    <scope>NUCLEOTIDE SEQUENCE [LARGE SCALE GENOMIC DNA]</scope>
    <source>
        <strain evidence="2 3">SGS1</strain>
    </source>
</reference>
<dbReference type="OrthoDB" id="386432at2759"/>
<dbReference type="GeneID" id="39738248"/>
<feature type="coiled-coil region" evidence="1">
    <location>
        <begin position="3"/>
        <end position="48"/>
    </location>
</feature>
<evidence type="ECO:0000313" key="3">
    <source>
        <dbReference type="Proteomes" id="UP000220158"/>
    </source>
</evidence>
<dbReference type="AlphaFoldDB" id="A0A1J1HDH1"/>
<organism evidence="2 3">
    <name type="scientific">Plasmodium relictum</name>
    <dbReference type="NCBI Taxonomy" id="85471"/>
    <lineage>
        <taxon>Eukaryota</taxon>
        <taxon>Sar</taxon>
        <taxon>Alveolata</taxon>
        <taxon>Apicomplexa</taxon>
        <taxon>Aconoidasida</taxon>
        <taxon>Haemosporida</taxon>
        <taxon>Plasmodiidae</taxon>
        <taxon>Plasmodium</taxon>
        <taxon>Plasmodium (Haemamoeba)</taxon>
    </lineage>
</organism>
<accession>A0A1J1HDH1</accession>
<keyword evidence="3" id="KW-1185">Reference proteome</keyword>
<protein>
    <submittedName>
        <fullName evidence="2">Uncharacterized protein</fullName>
    </submittedName>
</protein>
<sequence>MDIEMLEEKIKYIEDEFEKLKKEESYKIEKIKNEIKLLDMNVKELKKKKIEKCIECNDKSFEKIIKEKNACRKRIKYIKGVRKEIFFELKMLKDKKKKEKTNLLSKKFQLTQVYEIANEIKQNFLELNIRRQFLFKSIFEKLTKFKNKSLCFFNKYLYIQKEINLLFQLISKNALIDIFVLNKNGSFFQNELIKNFQRFYYENENSLI</sequence>
<name>A0A1J1HDH1_PLARL</name>
<dbReference type="KEGG" id="prel:PRELSG_1331500"/>
<evidence type="ECO:0000256" key="1">
    <source>
        <dbReference type="SAM" id="Coils"/>
    </source>
</evidence>
<dbReference type="RefSeq" id="XP_028535953.1">
    <property type="nucleotide sequence ID" value="XM_028678848.1"/>
</dbReference>
<dbReference type="EMBL" id="LN835308">
    <property type="protein sequence ID" value="CRH03947.1"/>
    <property type="molecule type" value="Genomic_DNA"/>
</dbReference>
<gene>
    <name evidence="2" type="ORF">PRELSG_1331500</name>
</gene>
<dbReference type="Proteomes" id="UP000220158">
    <property type="component" value="Chromosome 13"/>
</dbReference>
<proteinExistence type="predicted"/>
<dbReference type="VEuPathDB" id="PlasmoDB:PRELSG_1331500"/>
<evidence type="ECO:0000313" key="2">
    <source>
        <dbReference type="EMBL" id="CRH03947.1"/>
    </source>
</evidence>